<dbReference type="EMBL" id="CATQJA010002635">
    <property type="protein sequence ID" value="CAJ0575009.1"/>
    <property type="molecule type" value="Genomic_DNA"/>
</dbReference>
<dbReference type="InterPro" id="IPR001452">
    <property type="entry name" value="SH3_domain"/>
</dbReference>
<evidence type="ECO:0000259" key="3">
    <source>
        <dbReference type="PROSITE" id="PS50002"/>
    </source>
</evidence>
<sequence length="256" mass="28606">MNADRAAITDVQNQLNNQFLPAVKSMGAAGAELLRAFQALQRSTDAYCTSLAQLARSAKGASPAAENYGKQLLETSKQFRDTMQHHERSVANFSVFANKTNRFSTGEKDVLKEMASRFAKDEKEFLKTKPSAEASGKFYAKEREYFVKQQELRYKFFFDRHEEWFKTPLPVYAADPKPTPAARTVPVVVPSPFSAQDYGVSLEVNEDYSPSGPDQLSVVRGDRVTLIKSGNRGWIFIKDASGNRTGWIPAQFASKV</sequence>
<dbReference type="SMART" id="SM00326">
    <property type="entry name" value="SH3"/>
    <property type="match status" value="1"/>
</dbReference>
<keyword evidence="5" id="KW-1185">Reference proteome</keyword>
<accession>A0AA36G3Z4</accession>
<keyword evidence="1 2" id="KW-0728">SH3 domain</keyword>
<feature type="domain" description="SH3" evidence="3">
    <location>
        <begin position="197"/>
        <end position="256"/>
    </location>
</feature>
<dbReference type="Gene3D" id="1.20.1270.60">
    <property type="entry name" value="Arfaptin homology (AH) domain/BAR domain"/>
    <property type="match status" value="1"/>
</dbReference>
<dbReference type="InterPro" id="IPR027267">
    <property type="entry name" value="AH/BAR_dom_sf"/>
</dbReference>
<name>A0AA36G3Z4_9BILA</name>
<gene>
    <name evidence="4" type="ORF">MSPICULIGERA_LOCUS13328</name>
</gene>
<dbReference type="Pfam" id="PF00018">
    <property type="entry name" value="SH3_1"/>
    <property type="match status" value="1"/>
</dbReference>
<dbReference type="SUPFAM" id="SSF50044">
    <property type="entry name" value="SH3-domain"/>
    <property type="match status" value="1"/>
</dbReference>
<organism evidence="4 5">
    <name type="scientific">Mesorhabditis spiculigera</name>
    <dbReference type="NCBI Taxonomy" id="96644"/>
    <lineage>
        <taxon>Eukaryota</taxon>
        <taxon>Metazoa</taxon>
        <taxon>Ecdysozoa</taxon>
        <taxon>Nematoda</taxon>
        <taxon>Chromadorea</taxon>
        <taxon>Rhabditida</taxon>
        <taxon>Rhabditina</taxon>
        <taxon>Rhabditomorpha</taxon>
        <taxon>Rhabditoidea</taxon>
        <taxon>Rhabditidae</taxon>
        <taxon>Mesorhabditinae</taxon>
        <taxon>Mesorhabditis</taxon>
    </lineage>
</organism>
<dbReference type="InterPro" id="IPR036028">
    <property type="entry name" value="SH3-like_dom_sf"/>
</dbReference>
<dbReference type="Proteomes" id="UP001177023">
    <property type="component" value="Unassembled WGS sequence"/>
</dbReference>
<protein>
    <recommendedName>
        <fullName evidence="3">SH3 domain-containing protein</fullName>
    </recommendedName>
</protein>
<evidence type="ECO:0000313" key="4">
    <source>
        <dbReference type="EMBL" id="CAJ0575009.1"/>
    </source>
</evidence>
<comment type="caution">
    <text evidence="4">The sequence shown here is derived from an EMBL/GenBank/DDBJ whole genome shotgun (WGS) entry which is preliminary data.</text>
</comment>
<dbReference type="PROSITE" id="PS50002">
    <property type="entry name" value="SH3"/>
    <property type="match status" value="1"/>
</dbReference>
<evidence type="ECO:0000256" key="1">
    <source>
        <dbReference type="ARBA" id="ARBA00022443"/>
    </source>
</evidence>
<dbReference type="Gene3D" id="2.30.30.40">
    <property type="entry name" value="SH3 Domains"/>
    <property type="match status" value="1"/>
</dbReference>
<proteinExistence type="predicted"/>
<reference evidence="4" key="1">
    <citation type="submission" date="2023-06" db="EMBL/GenBank/DDBJ databases">
        <authorList>
            <person name="Delattre M."/>
        </authorList>
    </citation>
    <scope>NUCLEOTIDE SEQUENCE</scope>
    <source>
        <strain evidence="4">AF72</strain>
    </source>
</reference>
<dbReference type="AlphaFoldDB" id="A0AA36G3Z4"/>
<evidence type="ECO:0000313" key="5">
    <source>
        <dbReference type="Proteomes" id="UP001177023"/>
    </source>
</evidence>
<evidence type="ECO:0000256" key="2">
    <source>
        <dbReference type="PROSITE-ProRule" id="PRU00192"/>
    </source>
</evidence>
<dbReference type="SUPFAM" id="SSF103657">
    <property type="entry name" value="BAR/IMD domain-like"/>
    <property type="match status" value="1"/>
</dbReference>
<feature type="non-terminal residue" evidence="4">
    <location>
        <position position="256"/>
    </location>
</feature>